<dbReference type="InterPro" id="IPR046805">
    <property type="entry name" value="Tra1_ring"/>
</dbReference>
<dbReference type="GO" id="GO:0006355">
    <property type="term" value="P:regulation of DNA-templated transcription"/>
    <property type="evidence" value="ECO:0007669"/>
    <property type="project" value="TreeGrafter"/>
</dbReference>
<accession>A0AAW1PXY8</accession>
<feature type="compositionally biased region" description="Basic and acidic residues" evidence="1">
    <location>
        <begin position="2036"/>
        <end position="2046"/>
    </location>
</feature>
<dbReference type="EMBL" id="JALJOR010000008">
    <property type="protein sequence ID" value="KAK9813301.1"/>
    <property type="molecule type" value="Genomic_DNA"/>
</dbReference>
<evidence type="ECO:0008006" key="4">
    <source>
        <dbReference type="Google" id="ProtNLM"/>
    </source>
</evidence>
<dbReference type="PANTHER" id="PTHR11139:SF1">
    <property type="entry name" value="TRANSFORMATION_TRANSCRIPTION DOMAIN-ASSOCIATED PROTEIN"/>
    <property type="match status" value="1"/>
</dbReference>
<sequence>MLATADFQAHAQAFFVPETALDKKLALLIEIRDGMEIVHSADYLLFLKAFFGVFCQLLQNSQPQQSDNMEHRLRNLVLEILNRLPANEMLRPFANDLMKLALLVLQKDNEDNALICLRILFDLHKAYKGNLEEHVQPFMEFVRRVYDGFPATYQHYFEVQAAQPGKLPDFPPSLQSFKVVAETPIIVMYLYNLYHRRVAPYVQLVLGPMVAAIILPGPEPDAVPEKLRTAYSDLKQAQIKTLSFLTYLLRGLPHLVQPHQQAITDSLVRILKTCPDSVVLRKELLVDTRHMLTTTLRGFFYSKLEVLLEEEVLVGKSRVCQEALRPLAYSMLAELIHHVRGELTLPQLRRCIYIFSRNIHEPTLQVGVQCTSVRLMLNLVEVVYTRRSDLRNCEAYRQQLTGILDTFIAKFSTLRRQVPKLLAAAKVEQAKAEKRKAAMRAPPKGPALRERPVLHTETPSDKLKELHDTRQLLQTLVMGMKTLLFSITSYGNCTPPRPPPPGPPVALPLPTPSMGLREGEIRIACRAIRCGVPCLRLISESSDSTDIFDSFADMFTVLQDPRDVVEVFTMQMPLLFSSMLKDTKLIRVVAQLLSTQPTGRHFADVLLTFLVNHKLEKLQAPVSKEGTLLLKLFSLVFDAATKFPAMESVLLPLFPQIMENGLRLMTEAKDPSGYLKLLQTLFRALSVGKFGAIYEAFGTAGLLQNTLRTLRAMLDGPNVGDMRTTLLELCLIMPARLSDMLAVLSRLMQPLVAALKGPDELVALGLRTLEYWVDSLNPEFLEPAMAPVQQELMHALWAHLKPAPYHFGGKALQLLGKLGGRNRRFLKAPLELEYKDNPEHGLRLILTFQPSTSFLVPLDRCINLARGVLQHPAPTGAAAAAAAGNAVSDAHQRQQALRFLHVCLASVLSLRSPGDSALPGSALDKLAEMVFGDQPPPFIEASVGNVEVGTKTKTQLLAERQVLKTLIAVTIGAAADPAVAEMASPFARGICRHFALLFAAGASAPPPTMPISRSSPQSKGGRADSLKELDPHIFLDALVEAICDESTKRARAALDGLSVFVDSLKLLLEAQKAAVAEKLRKERKEAGQPADEGGQSAAEQPPQPSTSAADGQADKGSAETAAADAERQARSAPGNASTSGRPHLVLPSAGHNGLPKKPDVTGLEYAPVLDHLIPRVLHCCYGESWPVRIGGVAAISVLVRKLPAAALTASMTPIIRALMAVLKHLPEHASGERPKPPLDEALLESVVEVLARELLSPRSAANVRQAADACLQMIVGATGRPLATLAGPLMSKVLPPLDKLRLLPIRHLAGQMGNAQAVTVCVQQRPTLLPLSPELVLVVTDAFVILEMDEGTLLRDVQASRSLSHDSVTEMRRVCIELLAAAMAWEEFREREDLANLRNSIIQMFFQQLTSPSESIIATAKAGLAAVIAHQKMPKELLQSSLRPILVHLAFYNKLKLPLLKGLARLLELLANWFNVTLGDKLIQHLKKWLEPEKLLSVARAWEAGQEAPIAAQILDLFHLLPPQASKFLLSEGDRPGLVVLTIELELALGQMPGSQPPSKMWSPYRLPLTKFLNKYAAEAVVYFLAPIRLQNPPYFDRFLDILKSPEGRPLLDQLAKSEDALANVIAIPTPPQPAENGAPPPKPVHEDAQYFGVHLLAVMVKLLPDWLPPRLFAILQQRWASPQRTQRLEAEDSLPRPQLLESKRLAKAFLNHIGRHHDQIGPLFDLMSIFTHKTRVDYTFIKDFCTDVVAETFTHQEKHQVLMYFLEKFEAQSLAMEVQVHALHLLIIPMLDRSFGQGQNIVDDAALDIIVRTMFDPPDSLADTYADSLKMELLQLATLLIQKSRDQLQNHRKELIKFGWNHLKRDDSACKCVAFLNVSHFLDAYQAPEKIVLQVFVALLRTPQPDARRVLVRQALDVLTPALVRRVSLGDWKYPIWVRYTKKVLVEEGHSLQHLMHIWQLLVRHADLFYSSRMQFVPQMVNSLQRLGLPANSPLESRQLSIDLVSLIIRWETQRITSPPPPPGGPASGASRKRGREDSELPSEIKDDDTAEQALQQEQQGGGESQASQMQLARSGGGEEDAQLTQPTQDLIINFLMRLAFVLSDAKDKDAQLLHDMQRHTLELLSEAIALWPASQTRMAYLDKLLASQPPGLAAPPPAVITGLEIMNRLMEAQAHAFVLSSHPQIILLLEPCFTMKSAASVDLLCAVLTKVYKAFPIQGGQPAYKEAQMVQQKVHDLLGAFLTAAGNERPPGQHLPPPTLVGVCTSLRILETLAEVAPEYVQKFTAPLVKMINRLARDHAAPGGLVLSTPRIPLRVRDGEEKWQPEYGQVTWAVQHALRLAAPRVLYYAEHKNLFLRTLVLLITGNSARHVDAAILMEILLTVRNWLLDKDNPVATLTEKEAVLFLQRLAQLERTGATEGPIKEVWEDTFLDMIHTLVTSPTPPPGMAGGEGLARDALDKVERMFLLGLRAAKPAMRAKFFQLYNAAVPANLFDRLTYIVCGQDWEHLSSTFWLKQALDMLLAILIENEPIKLAPNSAQVQHLHISSNIMRSSRALSVQLGSLSGRQQHQQ</sequence>
<gene>
    <name evidence="2" type="ORF">WJX72_012102</name>
</gene>
<feature type="region of interest" description="Disordered" evidence="1">
    <location>
        <begin position="2016"/>
        <end position="2083"/>
    </location>
</feature>
<evidence type="ECO:0000313" key="3">
    <source>
        <dbReference type="Proteomes" id="UP001489004"/>
    </source>
</evidence>
<feature type="compositionally biased region" description="Low complexity" evidence="1">
    <location>
        <begin position="2053"/>
        <end position="2072"/>
    </location>
</feature>
<name>A0AAW1PXY8_9CHLO</name>
<organism evidence="2 3">
    <name type="scientific">[Myrmecia] bisecta</name>
    <dbReference type="NCBI Taxonomy" id="41462"/>
    <lineage>
        <taxon>Eukaryota</taxon>
        <taxon>Viridiplantae</taxon>
        <taxon>Chlorophyta</taxon>
        <taxon>core chlorophytes</taxon>
        <taxon>Trebouxiophyceae</taxon>
        <taxon>Trebouxiales</taxon>
        <taxon>Trebouxiaceae</taxon>
        <taxon>Myrmecia</taxon>
    </lineage>
</organism>
<dbReference type="PANTHER" id="PTHR11139">
    <property type="entry name" value="ATAXIA TELANGIECTASIA MUTATED ATM -RELATED"/>
    <property type="match status" value="1"/>
</dbReference>
<dbReference type="InterPro" id="IPR050517">
    <property type="entry name" value="DDR_Repair_Kinase"/>
</dbReference>
<dbReference type="GO" id="GO:0000124">
    <property type="term" value="C:SAGA complex"/>
    <property type="evidence" value="ECO:0007669"/>
    <property type="project" value="TreeGrafter"/>
</dbReference>
<dbReference type="Proteomes" id="UP001489004">
    <property type="component" value="Unassembled WGS sequence"/>
</dbReference>
<dbReference type="SUPFAM" id="SSF48371">
    <property type="entry name" value="ARM repeat"/>
    <property type="match status" value="2"/>
</dbReference>
<dbReference type="GO" id="GO:0005634">
    <property type="term" value="C:nucleus"/>
    <property type="evidence" value="ECO:0007669"/>
    <property type="project" value="TreeGrafter"/>
</dbReference>
<dbReference type="Pfam" id="PF20175">
    <property type="entry name" value="Tra1_central"/>
    <property type="match status" value="1"/>
</dbReference>
<dbReference type="InterPro" id="IPR046807">
    <property type="entry name" value="Tra1_central"/>
</dbReference>
<feature type="region of interest" description="Disordered" evidence="1">
    <location>
        <begin position="1079"/>
        <end position="1155"/>
    </location>
</feature>
<reference evidence="2 3" key="1">
    <citation type="journal article" date="2024" name="Nat. Commun.">
        <title>Phylogenomics reveals the evolutionary origins of lichenization in chlorophyte algae.</title>
        <authorList>
            <person name="Puginier C."/>
            <person name="Libourel C."/>
            <person name="Otte J."/>
            <person name="Skaloud P."/>
            <person name="Haon M."/>
            <person name="Grisel S."/>
            <person name="Petersen M."/>
            <person name="Berrin J.G."/>
            <person name="Delaux P.M."/>
            <person name="Dal Grande F."/>
            <person name="Keller J."/>
        </authorList>
    </citation>
    <scope>NUCLEOTIDE SEQUENCE [LARGE SCALE GENOMIC DNA]</scope>
    <source>
        <strain evidence="2 3">SAG 2043</strain>
    </source>
</reference>
<dbReference type="Pfam" id="PF20206">
    <property type="entry name" value="Tra1_ring"/>
    <property type="match status" value="1"/>
</dbReference>
<protein>
    <recommendedName>
        <fullName evidence="4">Non-specific serine/threonine protein kinase</fullName>
    </recommendedName>
</protein>
<evidence type="ECO:0000256" key="1">
    <source>
        <dbReference type="SAM" id="MobiDB-lite"/>
    </source>
</evidence>
<keyword evidence="3" id="KW-1185">Reference proteome</keyword>
<dbReference type="GO" id="GO:0006281">
    <property type="term" value="P:DNA repair"/>
    <property type="evidence" value="ECO:0007669"/>
    <property type="project" value="TreeGrafter"/>
</dbReference>
<comment type="caution">
    <text evidence="2">The sequence shown here is derived from an EMBL/GenBank/DDBJ whole genome shotgun (WGS) entry which is preliminary data.</text>
</comment>
<proteinExistence type="predicted"/>
<evidence type="ECO:0000313" key="2">
    <source>
        <dbReference type="EMBL" id="KAK9813301.1"/>
    </source>
</evidence>
<dbReference type="InterPro" id="IPR016024">
    <property type="entry name" value="ARM-type_fold"/>
</dbReference>
<dbReference type="GO" id="GO:0035267">
    <property type="term" value="C:NuA4 histone acetyltransferase complex"/>
    <property type="evidence" value="ECO:0007669"/>
    <property type="project" value="TreeGrafter"/>
</dbReference>